<proteinExistence type="predicted"/>
<accession>A0A914CRF2</accession>
<organism evidence="2 3">
    <name type="scientific">Acrobeloides nanus</name>
    <dbReference type="NCBI Taxonomy" id="290746"/>
    <lineage>
        <taxon>Eukaryota</taxon>
        <taxon>Metazoa</taxon>
        <taxon>Ecdysozoa</taxon>
        <taxon>Nematoda</taxon>
        <taxon>Chromadorea</taxon>
        <taxon>Rhabditida</taxon>
        <taxon>Tylenchina</taxon>
        <taxon>Cephalobomorpha</taxon>
        <taxon>Cephaloboidea</taxon>
        <taxon>Cephalobidae</taxon>
        <taxon>Acrobeloides</taxon>
    </lineage>
</organism>
<dbReference type="Proteomes" id="UP000887540">
    <property type="component" value="Unplaced"/>
</dbReference>
<feature type="region of interest" description="Disordered" evidence="1">
    <location>
        <begin position="48"/>
        <end position="79"/>
    </location>
</feature>
<evidence type="ECO:0000313" key="2">
    <source>
        <dbReference type="Proteomes" id="UP000887540"/>
    </source>
</evidence>
<feature type="compositionally biased region" description="Polar residues" evidence="1">
    <location>
        <begin position="54"/>
        <end position="64"/>
    </location>
</feature>
<dbReference type="WBParaSite" id="ACRNAN_scaffold1301.g25679.t1">
    <property type="protein sequence ID" value="ACRNAN_scaffold1301.g25679.t1"/>
    <property type="gene ID" value="ACRNAN_scaffold1301.g25679"/>
</dbReference>
<protein>
    <submittedName>
        <fullName evidence="3">Uncharacterized protein</fullName>
    </submittedName>
</protein>
<feature type="region of interest" description="Disordered" evidence="1">
    <location>
        <begin position="115"/>
        <end position="136"/>
    </location>
</feature>
<keyword evidence="2" id="KW-1185">Reference proteome</keyword>
<reference evidence="3" key="1">
    <citation type="submission" date="2022-11" db="UniProtKB">
        <authorList>
            <consortium name="WormBaseParasite"/>
        </authorList>
    </citation>
    <scope>IDENTIFICATION</scope>
</reference>
<name>A0A914CRF2_9BILA</name>
<evidence type="ECO:0000256" key="1">
    <source>
        <dbReference type="SAM" id="MobiDB-lite"/>
    </source>
</evidence>
<sequence length="192" mass="21986">MGVEHDDMLQEALTTARAVSKKMNLLIRTVDSLKTVASTVTQEEDGWYGCGMSNGETRGNNRPNGETRGNGRPDGETRGIFYSGNDFQQNQHCHNGCGDEEITEVNENGNEYYEDRNGHENYDNEDGNEYYVDEDGNEYYEDGNEHEYYDDGDGNEYYVDEDGNEYYVDDDGNEYYYDGNEYEEEVPGPSYL</sequence>
<dbReference type="AlphaFoldDB" id="A0A914CRF2"/>
<evidence type="ECO:0000313" key="3">
    <source>
        <dbReference type="WBParaSite" id="ACRNAN_scaffold1301.g25679.t1"/>
    </source>
</evidence>
<feature type="compositionally biased region" description="Acidic residues" evidence="1">
    <location>
        <begin position="123"/>
        <end position="136"/>
    </location>
</feature>